<dbReference type="Proteomes" id="UP001500689">
    <property type="component" value="Unassembled WGS sequence"/>
</dbReference>
<proteinExistence type="predicted"/>
<evidence type="ECO:0000313" key="2">
    <source>
        <dbReference type="Proteomes" id="UP001500689"/>
    </source>
</evidence>
<protein>
    <recommendedName>
        <fullName evidence="3">DUF1059 domain-containing protein</fullName>
    </recommendedName>
</protein>
<reference evidence="2" key="1">
    <citation type="journal article" date="2019" name="Int. J. Syst. Evol. Microbiol.">
        <title>The Global Catalogue of Microorganisms (GCM) 10K type strain sequencing project: providing services to taxonomists for standard genome sequencing and annotation.</title>
        <authorList>
            <consortium name="The Broad Institute Genomics Platform"/>
            <consortium name="The Broad Institute Genome Sequencing Center for Infectious Disease"/>
            <person name="Wu L."/>
            <person name="Ma J."/>
        </authorList>
    </citation>
    <scope>NUCLEOTIDE SEQUENCE [LARGE SCALE GENOMIC DNA]</scope>
    <source>
        <strain evidence="2">JCM 16898</strain>
    </source>
</reference>
<comment type="caution">
    <text evidence="1">The sequence shown here is derived from an EMBL/GenBank/DDBJ whole genome shotgun (WGS) entry which is preliminary data.</text>
</comment>
<dbReference type="EMBL" id="BAAAZN010000001">
    <property type="protein sequence ID" value="GAA3527749.1"/>
    <property type="molecule type" value="Genomic_DNA"/>
</dbReference>
<dbReference type="InterPro" id="IPR009409">
    <property type="entry name" value="DUF1059"/>
</dbReference>
<organism evidence="1 2">
    <name type="scientific">Amycolatopsis ultiminotia</name>
    <dbReference type="NCBI Taxonomy" id="543629"/>
    <lineage>
        <taxon>Bacteria</taxon>
        <taxon>Bacillati</taxon>
        <taxon>Actinomycetota</taxon>
        <taxon>Actinomycetes</taxon>
        <taxon>Pseudonocardiales</taxon>
        <taxon>Pseudonocardiaceae</taxon>
        <taxon>Amycolatopsis</taxon>
    </lineage>
</organism>
<dbReference type="RefSeq" id="WP_344855413.1">
    <property type="nucleotide sequence ID" value="NZ_BAAAZN010000001.1"/>
</dbReference>
<accession>A0ABP6V6I9</accession>
<keyword evidence="2" id="KW-1185">Reference proteome</keyword>
<evidence type="ECO:0000313" key="1">
    <source>
        <dbReference type="EMBL" id="GAA3527749.1"/>
    </source>
</evidence>
<sequence length="67" mass="7281">MAQYEFVCGSPVCHQRLVAPTKHDLMSEVAEHVKVKHRIPAPTKSLVQFIEANTIREIGPAGGGGRS</sequence>
<evidence type="ECO:0008006" key="3">
    <source>
        <dbReference type="Google" id="ProtNLM"/>
    </source>
</evidence>
<name>A0ABP6V6I9_9PSEU</name>
<gene>
    <name evidence="1" type="ORF">GCM10022222_08430</name>
</gene>
<dbReference type="Pfam" id="PF06348">
    <property type="entry name" value="DUF1059"/>
    <property type="match status" value="1"/>
</dbReference>